<evidence type="ECO:0000313" key="1">
    <source>
        <dbReference type="EMBL" id="GFS60566.1"/>
    </source>
</evidence>
<proteinExistence type="predicted"/>
<evidence type="ECO:0000313" key="2">
    <source>
        <dbReference type="Proteomes" id="UP000887013"/>
    </source>
</evidence>
<gene>
    <name evidence="1" type="ORF">NPIL_696261</name>
</gene>
<reference evidence="1" key="1">
    <citation type="submission" date="2020-08" db="EMBL/GenBank/DDBJ databases">
        <title>Multicomponent nature underlies the extraordinary mechanical properties of spider dragline silk.</title>
        <authorList>
            <person name="Kono N."/>
            <person name="Nakamura H."/>
            <person name="Mori M."/>
            <person name="Yoshida Y."/>
            <person name="Ohtoshi R."/>
            <person name="Malay A.D."/>
            <person name="Moran D.A.P."/>
            <person name="Tomita M."/>
            <person name="Numata K."/>
            <person name="Arakawa K."/>
        </authorList>
    </citation>
    <scope>NUCLEOTIDE SEQUENCE</scope>
</reference>
<keyword evidence="2" id="KW-1185">Reference proteome</keyword>
<dbReference type="Proteomes" id="UP000887013">
    <property type="component" value="Unassembled WGS sequence"/>
</dbReference>
<dbReference type="EMBL" id="BMAW01093477">
    <property type="protein sequence ID" value="GFS60566.1"/>
    <property type="molecule type" value="Genomic_DNA"/>
</dbReference>
<dbReference type="AlphaFoldDB" id="A0A8X6MJ05"/>
<protein>
    <submittedName>
        <fullName evidence="1">Uncharacterized protein</fullName>
    </submittedName>
</protein>
<name>A0A8X6MJ05_NEPPI</name>
<sequence length="144" mass="15789">MVALLHSKWVSGGIDSVAGVTGVHHKFAVLVLSFQFWVNVFNHSGTLIPNACSVVGVLLRRSISIFAFGLHISLFYEMDVQGPAVHLALDRAGAILAPSNRRLMDCILPVLASLFIKIFVKSPWRMDISRKLCLLIFAAMGRVS</sequence>
<comment type="caution">
    <text evidence="1">The sequence shown here is derived from an EMBL/GenBank/DDBJ whole genome shotgun (WGS) entry which is preliminary data.</text>
</comment>
<accession>A0A8X6MJ05</accession>
<organism evidence="1 2">
    <name type="scientific">Nephila pilipes</name>
    <name type="common">Giant wood spider</name>
    <name type="synonym">Nephila maculata</name>
    <dbReference type="NCBI Taxonomy" id="299642"/>
    <lineage>
        <taxon>Eukaryota</taxon>
        <taxon>Metazoa</taxon>
        <taxon>Ecdysozoa</taxon>
        <taxon>Arthropoda</taxon>
        <taxon>Chelicerata</taxon>
        <taxon>Arachnida</taxon>
        <taxon>Araneae</taxon>
        <taxon>Araneomorphae</taxon>
        <taxon>Entelegynae</taxon>
        <taxon>Araneoidea</taxon>
        <taxon>Nephilidae</taxon>
        <taxon>Nephila</taxon>
    </lineage>
</organism>